<sequence length="488" mass="56656">MLIIMAVNFYTVRVVLDVLGVTDYGIYNLVASFVMILAFLNSTLTSGTQRFLTFELGKEDFVKLKHTFSTAVIIHFILAIIILIFGETIGLWFLYEKMNIPIERFDAAFWAYQFAIFSTMITVMQVPYNALIIAHERMHIFAYISIVEAILKLLVVYLLLIVSTDKLISYAIFMFITSILIASFYRIYTIKNYKESHFEFVFDKKIMKSMMQFSGWNLFGSIAWILMNYGINVLLSIFFSPAIVASRAISMQVNTAIFSLVGNFRTAVNPQIIKMFSSENNNEMKKISLISARYTFYLALILVLPIYFEIDTLLGIWLVDIPLWTIEFCKLILIFSLIQTFDMSFGILFQAIGKMKENQILSGGVYLLVLPLSYILFSFYNLDPRIVFYVQIAAVIIVSFVVKIILLNKIANIRYSEYLYRIILPIIKVIFSVVILVFFVHLLKLNFILNIFSIIFIVLLSIFVFDFTKDMKYKTLDMLKIKIKQYRR</sequence>
<dbReference type="EMBL" id="PDKO01000001">
    <property type="protein sequence ID" value="RXJ64758.1"/>
    <property type="molecule type" value="Genomic_DNA"/>
</dbReference>
<name>A0A4V1LQH9_9BACT</name>
<feature type="transmembrane region" description="Helical" evidence="6">
    <location>
        <begin position="26"/>
        <end position="47"/>
    </location>
</feature>
<evidence type="ECO:0000256" key="1">
    <source>
        <dbReference type="ARBA" id="ARBA00004651"/>
    </source>
</evidence>
<keyword evidence="8" id="KW-1185">Reference proteome</keyword>
<feature type="transmembrane region" description="Helical" evidence="6">
    <location>
        <begin position="447"/>
        <end position="468"/>
    </location>
</feature>
<evidence type="ECO:0000256" key="4">
    <source>
        <dbReference type="ARBA" id="ARBA00022989"/>
    </source>
</evidence>
<gene>
    <name evidence="7" type="ORF">CRV06_02040</name>
</gene>
<evidence type="ECO:0000313" key="7">
    <source>
        <dbReference type="EMBL" id="RXJ64758.1"/>
    </source>
</evidence>
<feature type="transmembrane region" description="Helical" evidence="6">
    <location>
        <begin position="386"/>
        <end position="406"/>
    </location>
</feature>
<evidence type="ECO:0000256" key="5">
    <source>
        <dbReference type="ARBA" id="ARBA00023136"/>
    </source>
</evidence>
<keyword evidence="4 6" id="KW-1133">Transmembrane helix</keyword>
<dbReference type="PANTHER" id="PTHR30250">
    <property type="entry name" value="PST FAMILY PREDICTED COLANIC ACID TRANSPORTER"/>
    <property type="match status" value="1"/>
</dbReference>
<comment type="caution">
    <text evidence="7">The sequence shown here is derived from an EMBL/GenBank/DDBJ whole genome shotgun (WGS) entry which is preliminary data.</text>
</comment>
<dbReference type="PANTHER" id="PTHR30250:SF26">
    <property type="entry name" value="PSMA PROTEIN"/>
    <property type="match status" value="1"/>
</dbReference>
<organism evidence="7 8">
    <name type="scientific">Halarcobacter anaerophilus</name>
    <dbReference type="NCBI Taxonomy" id="877500"/>
    <lineage>
        <taxon>Bacteria</taxon>
        <taxon>Pseudomonadati</taxon>
        <taxon>Campylobacterota</taxon>
        <taxon>Epsilonproteobacteria</taxon>
        <taxon>Campylobacterales</taxon>
        <taxon>Arcobacteraceae</taxon>
        <taxon>Halarcobacter</taxon>
    </lineage>
</organism>
<feature type="transmembrane region" description="Helical" evidence="6">
    <location>
        <begin position="107"/>
        <end position="128"/>
    </location>
</feature>
<evidence type="ECO:0008006" key="9">
    <source>
        <dbReference type="Google" id="ProtNLM"/>
    </source>
</evidence>
<feature type="transmembrane region" description="Helical" evidence="6">
    <location>
        <begin position="209"/>
        <end position="227"/>
    </location>
</feature>
<feature type="transmembrane region" description="Helical" evidence="6">
    <location>
        <begin position="140"/>
        <end position="161"/>
    </location>
</feature>
<proteinExistence type="predicted"/>
<feature type="transmembrane region" description="Helical" evidence="6">
    <location>
        <begin position="418"/>
        <end position="441"/>
    </location>
</feature>
<dbReference type="Pfam" id="PF01943">
    <property type="entry name" value="Polysacc_synt"/>
    <property type="match status" value="1"/>
</dbReference>
<evidence type="ECO:0000256" key="2">
    <source>
        <dbReference type="ARBA" id="ARBA00022475"/>
    </source>
</evidence>
<feature type="transmembrane region" description="Helical" evidence="6">
    <location>
        <begin position="331"/>
        <end position="353"/>
    </location>
</feature>
<reference evidence="7 8" key="1">
    <citation type="submission" date="2017-10" db="EMBL/GenBank/DDBJ databases">
        <title>Genomics of the genus Arcobacter.</title>
        <authorList>
            <person name="Perez-Cataluna A."/>
            <person name="Figueras M.J."/>
        </authorList>
    </citation>
    <scope>NUCLEOTIDE SEQUENCE [LARGE SCALE GENOMIC DNA]</scope>
    <source>
        <strain evidence="7 8">DSM 24636</strain>
    </source>
</reference>
<dbReference type="InterPro" id="IPR050833">
    <property type="entry name" value="Poly_Biosynth_Transport"/>
</dbReference>
<dbReference type="AlphaFoldDB" id="A0A4V1LQH9"/>
<evidence type="ECO:0000256" key="6">
    <source>
        <dbReference type="SAM" id="Phobius"/>
    </source>
</evidence>
<evidence type="ECO:0000256" key="3">
    <source>
        <dbReference type="ARBA" id="ARBA00022692"/>
    </source>
</evidence>
<protein>
    <recommendedName>
        <fullName evidence="9">Polysaccharide biosynthesis protein</fullName>
    </recommendedName>
</protein>
<keyword evidence="2" id="KW-1003">Cell membrane</keyword>
<dbReference type="InterPro" id="IPR002797">
    <property type="entry name" value="Polysacc_synth"/>
</dbReference>
<comment type="subcellular location">
    <subcellularLocation>
        <location evidence="1">Cell membrane</location>
        <topology evidence="1">Multi-pass membrane protein</topology>
    </subcellularLocation>
</comment>
<keyword evidence="3 6" id="KW-0812">Transmembrane</keyword>
<evidence type="ECO:0000313" key="8">
    <source>
        <dbReference type="Proteomes" id="UP000290191"/>
    </source>
</evidence>
<feature type="transmembrane region" description="Helical" evidence="6">
    <location>
        <begin position="294"/>
        <end position="319"/>
    </location>
</feature>
<dbReference type="GO" id="GO:0005886">
    <property type="term" value="C:plasma membrane"/>
    <property type="evidence" value="ECO:0007669"/>
    <property type="project" value="UniProtKB-SubCell"/>
</dbReference>
<dbReference type="Proteomes" id="UP000290191">
    <property type="component" value="Unassembled WGS sequence"/>
</dbReference>
<feature type="transmembrane region" description="Helical" evidence="6">
    <location>
        <begin position="167"/>
        <end position="188"/>
    </location>
</feature>
<accession>A0A4V1LQH9</accession>
<feature type="transmembrane region" description="Helical" evidence="6">
    <location>
        <begin position="68"/>
        <end position="95"/>
    </location>
</feature>
<keyword evidence="5 6" id="KW-0472">Membrane</keyword>
<feature type="transmembrane region" description="Helical" evidence="6">
    <location>
        <begin position="360"/>
        <end position="380"/>
    </location>
</feature>